<name>A0A8S5MCV1_9CAUD</name>
<evidence type="ECO:0000313" key="1">
    <source>
        <dbReference type="EMBL" id="DAD80070.1"/>
    </source>
</evidence>
<protein>
    <submittedName>
        <fullName evidence="1">Uncharacterized protein</fullName>
    </submittedName>
</protein>
<reference evidence="1" key="1">
    <citation type="journal article" date="2021" name="Proc. Natl. Acad. Sci. U.S.A.">
        <title>A Catalog of Tens of Thousands of Viruses from Human Metagenomes Reveals Hidden Associations with Chronic Diseases.</title>
        <authorList>
            <person name="Tisza M.J."/>
            <person name="Buck C.B."/>
        </authorList>
    </citation>
    <scope>NUCLEOTIDE SEQUENCE</scope>
    <source>
        <strain evidence="1">Cti6f5</strain>
    </source>
</reference>
<sequence length="115" mass="13718">MTIKELIFQTIADMELNIPYSYGFSEETDFPKIVYFHVNTTEKRLSNKKKIKHHVYQLNFYDLVPHDLDSSEILQKIQNSLEDNTKLNTGSWQEVIDVNADKKENQFMYYLEIYS</sequence>
<proteinExistence type="predicted"/>
<accession>A0A8S5MCV1</accession>
<organism evidence="1">
    <name type="scientific">Siphoviridae sp. cti6f5</name>
    <dbReference type="NCBI Taxonomy" id="2826430"/>
    <lineage>
        <taxon>Viruses</taxon>
        <taxon>Duplodnaviria</taxon>
        <taxon>Heunggongvirae</taxon>
        <taxon>Uroviricota</taxon>
        <taxon>Caudoviricetes</taxon>
    </lineage>
</organism>
<dbReference type="EMBL" id="BK014878">
    <property type="protein sequence ID" value="DAD80070.1"/>
    <property type="molecule type" value="Genomic_DNA"/>
</dbReference>